<name>A0A7W5XXR4_9BACT</name>
<evidence type="ECO:0000313" key="3">
    <source>
        <dbReference type="Proteomes" id="UP000541425"/>
    </source>
</evidence>
<evidence type="ECO:0000256" key="1">
    <source>
        <dbReference type="SAM" id="Phobius"/>
    </source>
</evidence>
<accession>A0A7W5XXR4</accession>
<proteinExistence type="predicted"/>
<keyword evidence="1" id="KW-0812">Transmembrane</keyword>
<dbReference type="AlphaFoldDB" id="A0A7W5XXR4"/>
<comment type="caution">
    <text evidence="2">The sequence shown here is derived from an EMBL/GenBank/DDBJ whole genome shotgun (WGS) entry which is preliminary data.</text>
</comment>
<evidence type="ECO:0000313" key="2">
    <source>
        <dbReference type="EMBL" id="MBB3702470.1"/>
    </source>
</evidence>
<protein>
    <submittedName>
        <fullName evidence="2">Uncharacterized protein</fullName>
    </submittedName>
</protein>
<dbReference type="Proteomes" id="UP000541425">
    <property type="component" value="Unassembled WGS sequence"/>
</dbReference>
<dbReference type="EMBL" id="JACICA010000003">
    <property type="protein sequence ID" value="MBB3702470.1"/>
    <property type="molecule type" value="Genomic_DNA"/>
</dbReference>
<reference evidence="2 3" key="1">
    <citation type="submission" date="2020-08" db="EMBL/GenBank/DDBJ databases">
        <title>Genomic Encyclopedia of Type Strains, Phase IV (KMG-IV): sequencing the most valuable type-strain genomes for metagenomic binning, comparative biology and taxonomic classification.</title>
        <authorList>
            <person name="Goeker M."/>
        </authorList>
    </citation>
    <scope>NUCLEOTIDE SEQUENCE [LARGE SCALE GENOMIC DNA]</scope>
    <source>
        <strain evidence="2 3">DSM 22548</strain>
    </source>
</reference>
<sequence>MYSDFFLGLLVGLLIVLFISGYVKYYWNNRKGGTLQKPIEEALREPDAWESKKAALEEQYGPITKEVVVSHYIDDVSDNAFFFDASRTLLLMNFPIKYDSIEQYSLSFDGVYVLKVWVEGLPGHYLTQSTNNAQAANELKAELARVVGEDKLYTITEKWN</sequence>
<organism evidence="2 3">
    <name type="scientific">Alloprevotella rava</name>
    <dbReference type="NCBI Taxonomy" id="671218"/>
    <lineage>
        <taxon>Bacteria</taxon>
        <taxon>Pseudomonadati</taxon>
        <taxon>Bacteroidota</taxon>
        <taxon>Bacteroidia</taxon>
        <taxon>Bacteroidales</taxon>
        <taxon>Prevotellaceae</taxon>
        <taxon>Alloprevotella</taxon>
    </lineage>
</organism>
<keyword evidence="1" id="KW-0472">Membrane</keyword>
<feature type="transmembrane region" description="Helical" evidence="1">
    <location>
        <begin position="6"/>
        <end position="27"/>
    </location>
</feature>
<gene>
    <name evidence="2" type="ORF">FHS60_000928</name>
</gene>
<dbReference type="RefSeq" id="WP_183695518.1">
    <property type="nucleotide sequence ID" value="NZ_JACICA010000003.1"/>
</dbReference>
<keyword evidence="1" id="KW-1133">Transmembrane helix</keyword>